<evidence type="ECO:0000313" key="10">
    <source>
        <dbReference type="Proteomes" id="UP000739538"/>
    </source>
</evidence>
<feature type="transmembrane region" description="Helical" evidence="7">
    <location>
        <begin position="307"/>
        <end position="328"/>
    </location>
</feature>
<dbReference type="Proteomes" id="UP000739538">
    <property type="component" value="Unassembled WGS sequence"/>
</dbReference>
<comment type="similarity">
    <text evidence="2">Belongs to the major facilitator superfamily. TCR/Tet family.</text>
</comment>
<feature type="domain" description="Major facilitator superfamily (MFS) profile" evidence="8">
    <location>
        <begin position="7"/>
        <end position="402"/>
    </location>
</feature>
<dbReference type="PROSITE" id="PS50850">
    <property type="entry name" value="MFS"/>
    <property type="match status" value="1"/>
</dbReference>
<comment type="caution">
    <text evidence="9">The sequence shown here is derived from an EMBL/GenBank/DDBJ whole genome shotgun (WGS) entry which is preliminary data.</text>
</comment>
<feature type="transmembrane region" description="Helical" evidence="7">
    <location>
        <begin position="164"/>
        <end position="184"/>
    </location>
</feature>
<evidence type="ECO:0000256" key="7">
    <source>
        <dbReference type="SAM" id="Phobius"/>
    </source>
</evidence>
<evidence type="ECO:0000313" key="9">
    <source>
        <dbReference type="EMBL" id="MCA9756072.1"/>
    </source>
</evidence>
<dbReference type="AlphaFoldDB" id="A0A956NC32"/>
<dbReference type="GO" id="GO:0022857">
    <property type="term" value="F:transmembrane transporter activity"/>
    <property type="evidence" value="ECO:0007669"/>
    <property type="project" value="InterPro"/>
</dbReference>
<reference evidence="9" key="1">
    <citation type="submission" date="2020-04" db="EMBL/GenBank/DDBJ databases">
        <authorList>
            <person name="Zhang T."/>
        </authorList>
    </citation>
    <scope>NUCLEOTIDE SEQUENCE</scope>
    <source>
        <strain evidence="9">HKST-UBA02</strain>
    </source>
</reference>
<accession>A0A956NC32</accession>
<evidence type="ECO:0000256" key="1">
    <source>
        <dbReference type="ARBA" id="ARBA00004141"/>
    </source>
</evidence>
<name>A0A956NC32_UNCEI</name>
<dbReference type="PANTHER" id="PTHR23504:SF15">
    <property type="entry name" value="MAJOR FACILITATOR SUPERFAMILY (MFS) PROFILE DOMAIN-CONTAINING PROTEIN"/>
    <property type="match status" value="1"/>
</dbReference>
<evidence type="ECO:0000256" key="2">
    <source>
        <dbReference type="ARBA" id="ARBA00007520"/>
    </source>
</evidence>
<dbReference type="InterPro" id="IPR001958">
    <property type="entry name" value="Tet-R_TetA/multi-R_MdtG-like"/>
</dbReference>
<dbReference type="InterPro" id="IPR011701">
    <property type="entry name" value="MFS"/>
</dbReference>
<keyword evidence="5 7" id="KW-1133">Transmembrane helix</keyword>
<organism evidence="9 10">
    <name type="scientific">Eiseniibacteriota bacterium</name>
    <dbReference type="NCBI Taxonomy" id="2212470"/>
    <lineage>
        <taxon>Bacteria</taxon>
        <taxon>Candidatus Eiseniibacteriota</taxon>
    </lineage>
</organism>
<feature type="transmembrane region" description="Helical" evidence="7">
    <location>
        <begin position="136"/>
        <end position="158"/>
    </location>
</feature>
<feature type="transmembrane region" description="Helical" evidence="7">
    <location>
        <begin position="45"/>
        <end position="66"/>
    </location>
</feature>
<dbReference type="GO" id="GO:0016020">
    <property type="term" value="C:membrane"/>
    <property type="evidence" value="ECO:0007669"/>
    <property type="project" value="UniProtKB-SubCell"/>
</dbReference>
<evidence type="ECO:0000256" key="5">
    <source>
        <dbReference type="ARBA" id="ARBA00022989"/>
    </source>
</evidence>
<feature type="transmembrane region" description="Helical" evidence="7">
    <location>
        <begin position="252"/>
        <end position="271"/>
    </location>
</feature>
<keyword evidence="6 7" id="KW-0472">Membrane</keyword>
<evidence type="ECO:0000256" key="3">
    <source>
        <dbReference type="ARBA" id="ARBA00022448"/>
    </source>
</evidence>
<reference evidence="9" key="2">
    <citation type="journal article" date="2021" name="Microbiome">
        <title>Successional dynamics and alternative stable states in a saline activated sludge microbial community over 9 years.</title>
        <authorList>
            <person name="Wang Y."/>
            <person name="Ye J."/>
            <person name="Ju F."/>
            <person name="Liu L."/>
            <person name="Boyd J.A."/>
            <person name="Deng Y."/>
            <person name="Parks D.H."/>
            <person name="Jiang X."/>
            <person name="Yin X."/>
            <person name="Woodcroft B.J."/>
            <person name="Tyson G.W."/>
            <person name="Hugenholtz P."/>
            <person name="Polz M.F."/>
            <person name="Zhang T."/>
        </authorList>
    </citation>
    <scope>NUCLEOTIDE SEQUENCE</scope>
    <source>
        <strain evidence="9">HKST-UBA02</strain>
    </source>
</reference>
<dbReference type="SUPFAM" id="SSF103473">
    <property type="entry name" value="MFS general substrate transporter"/>
    <property type="match status" value="1"/>
</dbReference>
<protein>
    <submittedName>
        <fullName evidence="9">TCR/Tet family MFS transporter</fullName>
    </submittedName>
</protein>
<feature type="transmembrane region" description="Helical" evidence="7">
    <location>
        <begin position="78"/>
        <end position="97"/>
    </location>
</feature>
<feature type="transmembrane region" description="Helical" evidence="7">
    <location>
        <begin position="9"/>
        <end position="33"/>
    </location>
</feature>
<gene>
    <name evidence="9" type="ORF">KDA27_09740</name>
</gene>
<feature type="transmembrane region" description="Helical" evidence="7">
    <location>
        <begin position="103"/>
        <end position="124"/>
    </location>
</feature>
<proteinExistence type="inferred from homology"/>
<comment type="subcellular location">
    <subcellularLocation>
        <location evidence="1">Membrane</location>
        <topology evidence="1">Multi-pass membrane protein</topology>
    </subcellularLocation>
</comment>
<sequence length="403" mass="42766">MSHRRASMAFILVTLFLDILGIGIVIPVLPHLVTDMLGGNESLAASYYGAIAGSYALMQFLFAPVLGALSDRFGRRPVLLISLFGFGVNYLLTALAPNVYWLFVARIFSGIMGASFTTVNAYIADISTPENRSQNFGLVGAAFGLGFIFGPALGGVLGNIGPRVPFYVSACVVLLNWLYGLFVLPESLPKDRRRKFSLREGNPLGGVLRLKRFPSVQELAMAFVFVALAQRGLETVWVLYTQHRYGWNELQNGMSLALVGVMAAIVQGGLIRRVVPKWGEKRSVRIGLLVSAIAFVCYGLAPTGASVIPIIVVGAIGGIAGPAIQGLVTGAVDPSQQGAVQGALTSLTSLSAILAPLLSTQLFRYFTSEAAPIQLPGAPFFLGAGFMAAALFIAVHATRDKGA</sequence>
<dbReference type="Gene3D" id="1.20.1250.20">
    <property type="entry name" value="MFS general substrate transporter like domains"/>
    <property type="match status" value="1"/>
</dbReference>
<dbReference type="Pfam" id="PF07690">
    <property type="entry name" value="MFS_1"/>
    <property type="match status" value="1"/>
</dbReference>
<feature type="transmembrane region" description="Helical" evidence="7">
    <location>
        <begin position="340"/>
        <end position="358"/>
    </location>
</feature>
<keyword evidence="4 7" id="KW-0812">Transmembrane</keyword>
<dbReference type="InterPro" id="IPR020846">
    <property type="entry name" value="MFS_dom"/>
</dbReference>
<dbReference type="PROSITE" id="PS00216">
    <property type="entry name" value="SUGAR_TRANSPORT_1"/>
    <property type="match status" value="1"/>
</dbReference>
<dbReference type="PANTHER" id="PTHR23504">
    <property type="entry name" value="MAJOR FACILITATOR SUPERFAMILY DOMAIN-CONTAINING PROTEIN 10"/>
    <property type="match status" value="1"/>
</dbReference>
<dbReference type="InterPro" id="IPR005829">
    <property type="entry name" value="Sugar_transporter_CS"/>
</dbReference>
<feature type="transmembrane region" description="Helical" evidence="7">
    <location>
        <begin position="378"/>
        <end position="397"/>
    </location>
</feature>
<dbReference type="PRINTS" id="PR01035">
    <property type="entry name" value="TCRTETA"/>
</dbReference>
<evidence type="ECO:0000256" key="6">
    <source>
        <dbReference type="ARBA" id="ARBA00023136"/>
    </source>
</evidence>
<evidence type="ECO:0000259" key="8">
    <source>
        <dbReference type="PROSITE" id="PS50850"/>
    </source>
</evidence>
<dbReference type="EMBL" id="JAGQHS010000041">
    <property type="protein sequence ID" value="MCA9756072.1"/>
    <property type="molecule type" value="Genomic_DNA"/>
</dbReference>
<feature type="transmembrane region" description="Helical" evidence="7">
    <location>
        <begin position="283"/>
        <end position="301"/>
    </location>
</feature>
<dbReference type="CDD" id="cd17388">
    <property type="entry name" value="MFS_TetA"/>
    <property type="match status" value="1"/>
</dbReference>
<keyword evidence="3" id="KW-0813">Transport</keyword>
<dbReference type="InterPro" id="IPR036259">
    <property type="entry name" value="MFS_trans_sf"/>
</dbReference>
<evidence type="ECO:0000256" key="4">
    <source>
        <dbReference type="ARBA" id="ARBA00022692"/>
    </source>
</evidence>
<feature type="transmembrane region" description="Helical" evidence="7">
    <location>
        <begin position="219"/>
        <end position="240"/>
    </location>
</feature>